<accession>G6E892</accession>
<dbReference type="PATRIC" id="fig|1088721.3.peg.553"/>
<proteinExistence type="predicted"/>
<protein>
    <submittedName>
        <fullName evidence="1">Uncharacterized protein</fullName>
    </submittedName>
</protein>
<gene>
    <name evidence="1" type="ORF">NSU_0563</name>
</gene>
<organism evidence="1 2">
    <name type="scientific">Novosphingobium pentaromativorans US6-1</name>
    <dbReference type="NCBI Taxonomy" id="1088721"/>
    <lineage>
        <taxon>Bacteria</taxon>
        <taxon>Pseudomonadati</taxon>
        <taxon>Pseudomonadota</taxon>
        <taxon>Alphaproteobacteria</taxon>
        <taxon>Sphingomonadales</taxon>
        <taxon>Sphingomonadaceae</taxon>
        <taxon>Novosphingobium</taxon>
    </lineage>
</organism>
<name>G6E892_9SPHN</name>
<evidence type="ECO:0000313" key="2">
    <source>
        <dbReference type="Proteomes" id="UP000004030"/>
    </source>
</evidence>
<dbReference type="EMBL" id="AGFM01000008">
    <property type="protein sequence ID" value="EHJ62432.1"/>
    <property type="molecule type" value="Genomic_DNA"/>
</dbReference>
<keyword evidence="2" id="KW-1185">Reference proteome</keyword>
<reference evidence="1 2" key="1">
    <citation type="journal article" date="2012" name="J. Bacteriol.">
        <title>Genome sequence of benzo(a)pyrene-degrading bacterium Novosphingobium pentaromativorans US6-1.</title>
        <authorList>
            <person name="Luo Y.R."/>
            <person name="Kang S.G."/>
            <person name="Kim S.J."/>
            <person name="Kim M.R."/>
            <person name="Li N."/>
            <person name="Lee J.H."/>
            <person name="Kwon K.K."/>
        </authorList>
    </citation>
    <scope>NUCLEOTIDE SEQUENCE [LARGE SCALE GENOMIC DNA]</scope>
    <source>
        <strain evidence="1 2">US6-1</strain>
    </source>
</reference>
<sequence length="40" mass="4892">MGDDHWTRLVDAQGCKGRRFRLRAFRFYFLRAEGLTFRLQ</sequence>
<evidence type="ECO:0000313" key="1">
    <source>
        <dbReference type="EMBL" id="EHJ62432.1"/>
    </source>
</evidence>
<dbReference type="AlphaFoldDB" id="G6E892"/>
<comment type="caution">
    <text evidence="1">The sequence shown here is derived from an EMBL/GenBank/DDBJ whole genome shotgun (WGS) entry which is preliminary data.</text>
</comment>
<dbReference type="Proteomes" id="UP000004030">
    <property type="component" value="Unassembled WGS sequence"/>
</dbReference>